<evidence type="ECO:0000256" key="1">
    <source>
        <dbReference type="SAM" id="Phobius"/>
    </source>
</evidence>
<dbReference type="EMBL" id="QURL01000001">
    <property type="protein sequence ID" value="RFC66408.1"/>
    <property type="molecule type" value="Genomic_DNA"/>
</dbReference>
<keyword evidence="3" id="KW-1185">Reference proteome</keyword>
<sequence>MPRTASTVCLCAWTTFLIVGAFRLLAEAQLFGALQDRMNGILELVRQGDALGVSASSAEVYAVLLIALAIVLMGAVIRLNSQFRSASIAGERAAMGALAALFAFWLSATVAGSEVAPLFGSGTAFCFALAATFGALLFDHAMTADESESDEAFAQVMAELERAQARHEGRAHRQFDERGDY</sequence>
<organism evidence="2 3">
    <name type="scientific">Fulvimarina endophytica</name>
    <dbReference type="NCBI Taxonomy" id="2293836"/>
    <lineage>
        <taxon>Bacteria</taxon>
        <taxon>Pseudomonadati</taxon>
        <taxon>Pseudomonadota</taxon>
        <taxon>Alphaproteobacteria</taxon>
        <taxon>Hyphomicrobiales</taxon>
        <taxon>Aurantimonadaceae</taxon>
        <taxon>Fulvimarina</taxon>
    </lineage>
</organism>
<gene>
    <name evidence="2" type="ORF">DYI37_02905</name>
</gene>
<dbReference type="Proteomes" id="UP000264310">
    <property type="component" value="Unassembled WGS sequence"/>
</dbReference>
<keyword evidence="1" id="KW-0812">Transmembrane</keyword>
<name>A0A371XAZ1_9HYPH</name>
<protein>
    <submittedName>
        <fullName evidence="2">Uncharacterized protein</fullName>
    </submittedName>
</protein>
<comment type="caution">
    <text evidence="2">The sequence shown here is derived from an EMBL/GenBank/DDBJ whole genome shotgun (WGS) entry which is preliminary data.</text>
</comment>
<reference evidence="2 3" key="1">
    <citation type="submission" date="2018-08" db="EMBL/GenBank/DDBJ databases">
        <title>Fulvimarina sp. 85, whole genome shotgun sequence.</title>
        <authorList>
            <person name="Tuo L."/>
        </authorList>
    </citation>
    <scope>NUCLEOTIDE SEQUENCE [LARGE SCALE GENOMIC DNA]</scope>
    <source>
        <strain evidence="2 3">85</strain>
    </source>
</reference>
<evidence type="ECO:0000313" key="3">
    <source>
        <dbReference type="Proteomes" id="UP000264310"/>
    </source>
</evidence>
<dbReference type="RefSeq" id="WP_116681661.1">
    <property type="nucleotide sequence ID" value="NZ_QURL01000001.1"/>
</dbReference>
<dbReference type="OrthoDB" id="9968644at2"/>
<feature type="transmembrane region" description="Helical" evidence="1">
    <location>
        <begin position="93"/>
        <end position="112"/>
    </location>
</feature>
<keyword evidence="1" id="KW-1133">Transmembrane helix</keyword>
<feature type="transmembrane region" description="Helical" evidence="1">
    <location>
        <begin position="60"/>
        <end position="81"/>
    </location>
</feature>
<proteinExistence type="predicted"/>
<feature type="transmembrane region" description="Helical" evidence="1">
    <location>
        <begin position="118"/>
        <end position="138"/>
    </location>
</feature>
<evidence type="ECO:0000313" key="2">
    <source>
        <dbReference type="EMBL" id="RFC66408.1"/>
    </source>
</evidence>
<dbReference type="AlphaFoldDB" id="A0A371XAZ1"/>
<keyword evidence="1" id="KW-0472">Membrane</keyword>
<accession>A0A371XAZ1</accession>